<dbReference type="EMBL" id="SLWF01000018">
    <property type="protein sequence ID" value="TCN82582.1"/>
    <property type="molecule type" value="Genomic_DNA"/>
</dbReference>
<dbReference type="Pfam" id="PF00146">
    <property type="entry name" value="NADHdh"/>
    <property type="match status" value="1"/>
</dbReference>
<dbReference type="GO" id="GO:0005886">
    <property type="term" value="C:plasma membrane"/>
    <property type="evidence" value="ECO:0007669"/>
    <property type="project" value="TreeGrafter"/>
</dbReference>
<evidence type="ECO:0000256" key="5">
    <source>
        <dbReference type="SAM" id="Phobius"/>
    </source>
</evidence>
<feature type="transmembrane region" description="Helical" evidence="5">
    <location>
        <begin position="73"/>
        <end position="92"/>
    </location>
</feature>
<dbReference type="PROSITE" id="PS00667">
    <property type="entry name" value="COMPLEX1_ND1_1"/>
    <property type="match status" value="1"/>
</dbReference>
<name>A0A4R2F7V3_9GAMM</name>
<dbReference type="InterPro" id="IPR001694">
    <property type="entry name" value="NADH_UbQ_OxRdtase_su1/FPO"/>
</dbReference>
<feature type="transmembrane region" description="Helical" evidence="5">
    <location>
        <begin position="176"/>
        <end position="195"/>
    </location>
</feature>
<dbReference type="InterPro" id="IPR052561">
    <property type="entry name" value="ComplexI_Subunit1"/>
</dbReference>
<dbReference type="PANTHER" id="PTHR43359:SF1">
    <property type="entry name" value="FORMATE HYDROGENLYASE SUBUNIT 4-RELATED"/>
    <property type="match status" value="1"/>
</dbReference>
<comment type="caution">
    <text evidence="6">The sequence shown here is derived from an EMBL/GenBank/DDBJ whole genome shotgun (WGS) entry which is preliminary data.</text>
</comment>
<keyword evidence="7" id="KW-1185">Reference proteome</keyword>
<keyword evidence="3 5" id="KW-1133">Transmembrane helix</keyword>
<organism evidence="6 7">
    <name type="scientific">Shewanella fodinae</name>
    <dbReference type="NCBI Taxonomy" id="552357"/>
    <lineage>
        <taxon>Bacteria</taxon>
        <taxon>Pseudomonadati</taxon>
        <taxon>Pseudomonadota</taxon>
        <taxon>Gammaproteobacteria</taxon>
        <taxon>Alteromonadales</taxon>
        <taxon>Shewanellaceae</taxon>
        <taxon>Shewanella</taxon>
    </lineage>
</organism>
<feature type="transmembrane region" description="Helical" evidence="5">
    <location>
        <begin position="226"/>
        <end position="247"/>
    </location>
</feature>
<dbReference type="PROSITE" id="PS00668">
    <property type="entry name" value="COMPLEX1_ND1_2"/>
    <property type="match status" value="1"/>
</dbReference>
<dbReference type="AlphaFoldDB" id="A0A4R2F7V3"/>
<evidence type="ECO:0000256" key="4">
    <source>
        <dbReference type="ARBA" id="ARBA00023136"/>
    </source>
</evidence>
<evidence type="ECO:0000256" key="1">
    <source>
        <dbReference type="ARBA" id="ARBA00004141"/>
    </source>
</evidence>
<evidence type="ECO:0000313" key="6">
    <source>
        <dbReference type="EMBL" id="TCN82582.1"/>
    </source>
</evidence>
<gene>
    <name evidence="6" type="ORF">EDC91_11850</name>
</gene>
<feature type="transmembrane region" description="Helical" evidence="5">
    <location>
        <begin position="259"/>
        <end position="281"/>
    </location>
</feature>
<evidence type="ECO:0000256" key="3">
    <source>
        <dbReference type="ARBA" id="ARBA00022989"/>
    </source>
</evidence>
<feature type="transmembrane region" description="Helical" evidence="5">
    <location>
        <begin position="143"/>
        <end position="164"/>
    </location>
</feature>
<proteinExistence type="predicted"/>
<evidence type="ECO:0000313" key="7">
    <source>
        <dbReference type="Proteomes" id="UP000294832"/>
    </source>
</evidence>
<sequence>MMQNSLVLALIAGLLQAVLLMAVSPLLSGLSRVIRAKMHSRKGPGVLQEYRDIMKLLTRQEVAPSNCGGVFRVMPFVLLGTMLLVAMTLPLVTQVSPMAAGGDVITLLYLFAIFRFFFALAGLDSGSTFAGIGASRELTLGILVEPILMLGLLVVALIVGSTNISNISSTLASQQWAAPTATAMALLACAFAVFIEMGKIPFDVAEAEQELQEGPLSEYSGAGLALVKWGISLKQVVVAGLFLAIFVPFGKADTLTVASLLLGTLAFVVKLVLVFVVAAVIENTLARGRFLLTGRVTWMGFGVAALAFMFYLTGL</sequence>
<feature type="transmembrane region" description="Helical" evidence="5">
    <location>
        <begin position="104"/>
        <end position="123"/>
    </location>
</feature>
<dbReference type="Proteomes" id="UP000294832">
    <property type="component" value="Unassembled WGS sequence"/>
</dbReference>
<keyword evidence="4 5" id="KW-0472">Membrane</keyword>
<evidence type="ECO:0000256" key="2">
    <source>
        <dbReference type="ARBA" id="ARBA00022692"/>
    </source>
</evidence>
<dbReference type="InterPro" id="IPR018086">
    <property type="entry name" value="NADH_UbQ_OxRdtase_su1_CS"/>
</dbReference>
<comment type="subcellular location">
    <subcellularLocation>
        <location evidence="1">Membrane</location>
        <topology evidence="1">Multi-pass membrane protein</topology>
    </subcellularLocation>
</comment>
<accession>A0A4R2F7V3</accession>
<reference evidence="6 7" key="1">
    <citation type="submission" date="2019-03" db="EMBL/GenBank/DDBJ databases">
        <title>Freshwater and sediment microbial communities from various areas in North America, analyzing microbe dynamics in response to fracking.</title>
        <authorList>
            <person name="Lamendella R."/>
        </authorList>
    </citation>
    <scope>NUCLEOTIDE SEQUENCE [LARGE SCALE GENOMIC DNA]</scope>
    <source>
        <strain evidence="6 7">74A</strain>
    </source>
</reference>
<feature type="transmembrane region" description="Helical" evidence="5">
    <location>
        <begin position="296"/>
        <end position="314"/>
    </location>
</feature>
<keyword evidence="2 5" id="KW-0812">Transmembrane</keyword>
<dbReference type="PANTHER" id="PTHR43359">
    <property type="entry name" value="FORMATE HYDROGENLYASE SUBUNIT 4"/>
    <property type="match status" value="1"/>
</dbReference>
<protein>
    <submittedName>
        <fullName evidence="6">Hydrogenase-4 component C</fullName>
    </submittedName>
</protein>